<proteinExistence type="predicted"/>
<evidence type="ECO:0000256" key="1">
    <source>
        <dbReference type="SAM" id="MobiDB-lite"/>
    </source>
</evidence>
<reference evidence="2 3" key="1">
    <citation type="journal article" date="2016" name="DNA Res.">
        <title>The draft genome of MD-2 pineapple using hybrid error correction of long reads.</title>
        <authorList>
            <person name="Redwan R.M."/>
            <person name="Saidin A."/>
            <person name="Kumar S.V."/>
        </authorList>
    </citation>
    <scope>NUCLEOTIDE SEQUENCE [LARGE SCALE GENOMIC DNA]</scope>
    <source>
        <strain evidence="3">cv. MD2</strain>
        <tissue evidence="2">Leaf</tissue>
    </source>
</reference>
<gene>
    <name evidence="2" type="ORF">ACMD2_24882</name>
</gene>
<dbReference type="Proteomes" id="UP000092600">
    <property type="component" value="Unassembled WGS sequence"/>
</dbReference>
<feature type="region of interest" description="Disordered" evidence="1">
    <location>
        <begin position="1"/>
        <end position="78"/>
    </location>
</feature>
<dbReference type="EMBL" id="LSRQ01002581">
    <property type="protein sequence ID" value="OAY73823.1"/>
    <property type="molecule type" value="Genomic_DNA"/>
</dbReference>
<evidence type="ECO:0000313" key="2">
    <source>
        <dbReference type="EMBL" id="OAY73823.1"/>
    </source>
</evidence>
<comment type="caution">
    <text evidence="2">The sequence shown here is derived from an EMBL/GenBank/DDBJ whole genome shotgun (WGS) entry which is preliminary data.</text>
</comment>
<organism evidence="2 3">
    <name type="scientific">Ananas comosus</name>
    <name type="common">Pineapple</name>
    <name type="synonym">Ananas ananas</name>
    <dbReference type="NCBI Taxonomy" id="4615"/>
    <lineage>
        <taxon>Eukaryota</taxon>
        <taxon>Viridiplantae</taxon>
        <taxon>Streptophyta</taxon>
        <taxon>Embryophyta</taxon>
        <taxon>Tracheophyta</taxon>
        <taxon>Spermatophyta</taxon>
        <taxon>Magnoliopsida</taxon>
        <taxon>Liliopsida</taxon>
        <taxon>Poales</taxon>
        <taxon>Bromeliaceae</taxon>
        <taxon>Bromelioideae</taxon>
        <taxon>Ananas</taxon>
    </lineage>
</organism>
<feature type="compositionally biased region" description="Polar residues" evidence="1">
    <location>
        <begin position="1"/>
        <end position="28"/>
    </location>
</feature>
<sequence>MNGGTMNRKSDSSVASSNARAKGTSGNSRVPRHPGSTPNAAVQMLSKVKRRRMFWRSAAAAAADSSSSSGSSLRRRRSVTVPAEYAVNRAECISAVAARRCSLHSRPSALKMPSPRKSANLPSLGEIGKARLEDVLDDGRVGGHDAIAAAEPHAAVGEGAAAAGGGVGHPVVGVVAVDEESRDDAEYGPQHRALRG</sequence>
<accession>A0A199V9X3</accession>
<protein>
    <submittedName>
        <fullName evidence="2">Uncharacterized protein</fullName>
    </submittedName>
</protein>
<evidence type="ECO:0000313" key="3">
    <source>
        <dbReference type="Proteomes" id="UP000092600"/>
    </source>
</evidence>
<dbReference type="AlphaFoldDB" id="A0A199V9X3"/>
<feature type="compositionally biased region" description="Low complexity" evidence="1">
    <location>
        <begin position="55"/>
        <end position="72"/>
    </location>
</feature>
<name>A0A199V9X3_ANACO</name>